<dbReference type="EMBL" id="AQHZ01000024">
    <property type="protein sequence ID" value="ENO17837.1"/>
    <property type="molecule type" value="Genomic_DNA"/>
</dbReference>
<evidence type="ECO:0000256" key="1">
    <source>
        <dbReference type="ARBA" id="ARBA00022722"/>
    </source>
</evidence>
<dbReference type="eggNOG" id="COG1848">
    <property type="taxonomic scope" value="Bacteria"/>
</dbReference>
<keyword evidence="4" id="KW-0460">Magnesium</keyword>
<evidence type="ECO:0000256" key="2">
    <source>
        <dbReference type="ARBA" id="ARBA00022723"/>
    </source>
</evidence>
<dbReference type="AlphaFoldDB" id="N6X329"/>
<dbReference type="Gene3D" id="3.40.50.1010">
    <property type="entry name" value="5'-nuclease"/>
    <property type="match status" value="1"/>
</dbReference>
<dbReference type="CDD" id="cd09874">
    <property type="entry name" value="PIN_MT3492-like"/>
    <property type="match status" value="1"/>
</dbReference>
<dbReference type="GO" id="GO:0004518">
    <property type="term" value="F:nuclease activity"/>
    <property type="evidence" value="ECO:0007669"/>
    <property type="project" value="UniProtKB-KW"/>
</dbReference>
<dbReference type="HOGENOM" id="CLU_119496_0_2_11"/>
<comment type="caution">
    <text evidence="6">The sequence shown here is derived from an EMBL/GenBank/DDBJ whole genome shotgun (WGS) entry which is preliminary data.</text>
</comment>
<dbReference type="InterPro" id="IPR029060">
    <property type="entry name" value="PIN-like_dom_sf"/>
</dbReference>
<evidence type="ECO:0000313" key="6">
    <source>
        <dbReference type="EMBL" id="ENO17837.1"/>
    </source>
</evidence>
<dbReference type="Proteomes" id="UP000013015">
    <property type="component" value="Unassembled WGS sequence"/>
</dbReference>
<keyword evidence="1" id="KW-0540">Nuclease</keyword>
<dbReference type="PATRIC" id="fig|888050.3.peg.1681"/>
<organism evidence="6 7">
    <name type="scientific">Schaalia cardiffensis F0333</name>
    <dbReference type="NCBI Taxonomy" id="888050"/>
    <lineage>
        <taxon>Bacteria</taxon>
        <taxon>Bacillati</taxon>
        <taxon>Actinomycetota</taxon>
        <taxon>Actinomycetes</taxon>
        <taxon>Actinomycetales</taxon>
        <taxon>Actinomycetaceae</taxon>
        <taxon>Schaalia</taxon>
    </lineage>
</organism>
<evidence type="ECO:0000259" key="5">
    <source>
        <dbReference type="Pfam" id="PF01850"/>
    </source>
</evidence>
<dbReference type="InterPro" id="IPR002716">
    <property type="entry name" value="PIN_dom"/>
</dbReference>
<name>N6X329_9ACTO</name>
<proteinExistence type="predicted"/>
<keyword evidence="2" id="KW-0479">Metal-binding</keyword>
<sequence length="135" mass="15091">MIYLDTSFVGLIFLNQEHAQEANQILHDLGKDNFFASSRLLEVELIRLMRRNGLALDDVNEYLRELYLLPIDDAVVERACTLTGSLKSLDAIHLATALTIDSPRDPVTFLTHDARLLAEAKRLGLNTLPLTGDVC</sequence>
<dbReference type="OrthoDB" id="1525146at2"/>
<evidence type="ECO:0000256" key="3">
    <source>
        <dbReference type="ARBA" id="ARBA00022801"/>
    </source>
</evidence>
<protein>
    <submittedName>
        <fullName evidence="6">PIN family toxin-antitoxin system</fullName>
    </submittedName>
</protein>
<dbReference type="STRING" id="888050.HMPREF9004_1747"/>
<dbReference type="GO" id="GO:0016787">
    <property type="term" value="F:hydrolase activity"/>
    <property type="evidence" value="ECO:0007669"/>
    <property type="project" value="UniProtKB-KW"/>
</dbReference>
<dbReference type="Pfam" id="PF01850">
    <property type="entry name" value="PIN"/>
    <property type="match status" value="1"/>
</dbReference>
<dbReference type="RefSeq" id="WP_005964541.1">
    <property type="nucleotide sequence ID" value="NZ_CP040505.1"/>
</dbReference>
<evidence type="ECO:0000256" key="4">
    <source>
        <dbReference type="ARBA" id="ARBA00022842"/>
    </source>
</evidence>
<accession>N6X329</accession>
<evidence type="ECO:0000313" key="7">
    <source>
        <dbReference type="Proteomes" id="UP000013015"/>
    </source>
</evidence>
<reference evidence="6 7" key="1">
    <citation type="submission" date="2013-03" db="EMBL/GenBank/DDBJ databases">
        <title>Reference genome for the Human Microbiome Project.</title>
        <authorList>
            <person name="Aqrawi P."/>
            <person name="Ayvaz T."/>
            <person name="Bess C."/>
            <person name="Blankenburg K."/>
            <person name="Coyle M."/>
            <person name="Deng J."/>
            <person name="Forbes L."/>
            <person name="Fowler G."/>
            <person name="Francisco L."/>
            <person name="Fu Q."/>
            <person name="Gibbs R."/>
            <person name="Gross S."/>
            <person name="Gubbala S."/>
            <person name="Hale W."/>
            <person name="Hemphill L."/>
            <person name="Highlander S."/>
            <person name="Hirani K."/>
            <person name="Jackson L."/>
            <person name="Jakkamsetti A."/>
            <person name="Javaid M."/>
            <person name="Jayaseelan J.C."/>
            <person name="Jiang H."/>
            <person name="Joshi V."/>
            <person name="Korchina V."/>
            <person name="Kovar C."/>
            <person name="Lara F."/>
            <person name="Lee S."/>
            <person name="Liu Y."/>
            <person name="Mata R."/>
            <person name="Mathew T."/>
            <person name="Munidasa M."/>
            <person name="Muzny D."/>
            <person name="Nazareth L."/>
            <person name="Ngo R."/>
            <person name="Nguyen L."/>
            <person name="Nguyen N."/>
            <person name="Okwuonu G."/>
            <person name="Ongeri F."/>
            <person name="Palculict T."/>
            <person name="Patil S."/>
            <person name="Petrosino J."/>
            <person name="Pham C."/>
            <person name="Pham P."/>
            <person name="Pu L.-L."/>
            <person name="Qin X."/>
            <person name="Qu J."/>
            <person name="Reid J."/>
            <person name="Ross M."/>
            <person name="Ruth R."/>
            <person name="Saada N."/>
            <person name="San Lucas F."/>
            <person name="Santibanez J."/>
            <person name="Shang Y."/>
            <person name="Simmons D."/>
            <person name="Song X.-Z."/>
            <person name="Tang L.-Y."/>
            <person name="Thornton R."/>
            <person name="Warren J."/>
            <person name="Weissenberger G."/>
            <person name="Wilczek-Boney K."/>
            <person name="Worley K."/>
            <person name="Youmans B."/>
            <person name="Zhang J."/>
            <person name="Zhang L."/>
            <person name="Zhao Z."/>
            <person name="Zhou C."/>
            <person name="Zhu D."/>
            <person name="Zhu Y."/>
        </authorList>
    </citation>
    <scope>NUCLEOTIDE SEQUENCE [LARGE SCALE GENOMIC DNA]</scope>
    <source>
        <strain evidence="6 7">F0333</strain>
    </source>
</reference>
<gene>
    <name evidence="6" type="ORF">HMPREF9004_1747</name>
</gene>
<dbReference type="SUPFAM" id="SSF88723">
    <property type="entry name" value="PIN domain-like"/>
    <property type="match status" value="1"/>
</dbReference>
<feature type="domain" description="PIN" evidence="5">
    <location>
        <begin position="2"/>
        <end position="116"/>
    </location>
</feature>
<keyword evidence="7" id="KW-1185">Reference proteome</keyword>
<dbReference type="GO" id="GO:0046872">
    <property type="term" value="F:metal ion binding"/>
    <property type="evidence" value="ECO:0007669"/>
    <property type="project" value="UniProtKB-KW"/>
</dbReference>
<keyword evidence="3" id="KW-0378">Hydrolase</keyword>